<dbReference type="InterPro" id="IPR012340">
    <property type="entry name" value="NA-bd_OB-fold"/>
</dbReference>
<dbReference type="Pfam" id="PF00436">
    <property type="entry name" value="SSB"/>
    <property type="match status" value="1"/>
</dbReference>
<dbReference type="OrthoDB" id="9809878at2"/>
<dbReference type="PIRSF" id="PIRSF002070">
    <property type="entry name" value="SSB"/>
    <property type="match status" value="1"/>
</dbReference>
<keyword evidence="1 2" id="KW-0238">DNA-binding</keyword>
<dbReference type="InterPro" id="IPR000424">
    <property type="entry name" value="Primosome_PriB/ssb"/>
</dbReference>
<evidence type="ECO:0000256" key="2">
    <source>
        <dbReference type="HAMAP-Rule" id="MF_00984"/>
    </source>
</evidence>
<dbReference type="GO" id="GO:0009295">
    <property type="term" value="C:nucleoid"/>
    <property type="evidence" value="ECO:0007669"/>
    <property type="project" value="TreeGrafter"/>
</dbReference>
<dbReference type="AlphaFoldDB" id="A0A133XPE2"/>
<dbReference type="RefSeq" id="WP_066306721.1">
    <property type="nucleotide sequence ID" value="NZ_KQ959517.1"/>
</dbReference>
<sequence>MSVNRATITGNLTRDPELKASSTGMSIMRLGVAVNERVKKADQWEDYANYIDCVIFGKRADGIAPYLHKGTKVAIDGRLRWSSWEKDGSKHSKIEIIVDNIDLMGGTNKQQTTGTFKASTPQRLQQATYDDDDIPF</sequence>
<accession>A0A133XPE2</accession>
<keyword evidence="2" id="KW-0234">DNA repair</keyword>
<evidence type="ECO:0000256" key="4">
    <source>
        <dbReference type="SAM" id="MobiDB-lite"/>
    </source>
</evidence>
<reference evidence="6" key="1">
    <citation type="submission" date="2016-01" db="EMBL/GenBank/DDBJ databases">
        <authorList>
            <person name="Mitreva M."/>
            <person name="Pepin K.H."/>
            <person name="Mihindukulasuriya K.A."/>
            <person name="Fulton R."/>
            <person name="Fronick C."/>
            <person name="O'Laughlin M."/>
            <person name="Miner T."/>
            <person name="Herter B."/>
            <person name="Rosa B.A."/>
            <person name="Cordes M."/>
            <person name="Tomlinson C."/>
            <person name="Wollam A."/>
            <person name="Palsikar V.B."/>
            <person name="Mardis E.R."/>
            <person name="Wilson R.K."/>
        </authorList>
    </citation>
    <scope>NUCLEOTIDE SEQUENCE [LARGE SCALE GENOMIC DNA]</scope>
    <source>
        <strain evidence="6">DNF00019</strain>
    </source>
</reference>
<dbReference type="InterPro" id="IPR011344">
    <property type="entry name" value="ssDNA-bd"/>
</dbReference>
<comment type="caution">
    <text evidence="5">The sequence shown here is derived from an EMBL/GenBank/DDBJ whole genome shotgun (WGS) entry which is preliminary data.</text>
</comment>
<keyword evidence="6" id="KW-1185">Reference proteome</keyword>
<dbReference type="EMBL" id="LSCR01000045">
    <property type="protein sequence ID" value="KXB32806.1"/>
    <property type="molecule type" value="Genomic_DNA"/>
</dbReference>
<comment type="caution">
    <text evidence="2">Lacks conserved residue(s) required for the propagation of feature annotation.</text>
</comment>
<comment type="subunit">
    <text evidence="2">Homotetramer.</text>
</comment>
<dbReference type="GO" id="GO:0006281">
    <property type="term" value="P:DNA repair"/>
    <property type="evidence" value="ECO:0007669"/>
    <property type="project" value="UniProtKB-UniRule"/>
</dbReference>
<evidence type="ECO:0000256" key="1">
    <source>
        <dbReference type="ARBA" id="ARBA00023125"/>
    </source>
</evidence>
<dbReference type="SUPFAM" id="SSF50249">
    <property type="entry name" value="Nucleic acid-binding proteins"/>
    <property type="match status" value="1"/>
</dbReference>
<dbReference type="GO" id="GO:0006310">
    <property type="term" value="P:DNA recombination"/>
    <property type="evidence" value="ECO:0007669"/>
    <property type="project" value="UniProtKB-UniRule"/>
</dbReference>
<organism evidence="5 6">
    <name type="scientific">Atopobium deltae</name>
    <dbReference type="NCBI Taxonomy" id="1393034"/>
    <lineage>
        <taxon>Bacteria</taxon>
        <taxon>Bacillati</taxon>
        <taxon>Actinomycetota</taxon>
        <taxon>Coriobacteriia</taxon>
        <taxon>Coriobacteriales</taxon>
        <taxon>Atopobiaceae</taxon>
        <taxon>Atopobium</taxon>
    </lineage>
</organism>
<dbReference type="NCBIfam" id="TIGR00621">
    <property type="entry name" value="ssb"/>
    <property type="match status" value="1"/>
</dbReference>
<protein>
    <recommendedName>
        <fullName evidence="2 3">Single-stranded DNA-binding protein</fullName>
        <shortName evidence="2">SSB</shortName>
    </recommendedName>
</protein>
<feature type="compositionally biased region" description="Polar residues" evidence="4">
    <location>
        <begin position="109"/>
        <end position="128"/>
    </location>
</feature>
<dbReference type="PROSITE" id="PS50935">
    <property type="entry name" value="SSB"/>
    <property type="match status" value="1"/>
</dbReference>
<comment type="function">
    <text evidence="2">Plays an important role in DNA replication, recombination and repair. Binds to ssDNA and to an array of partner proteins to recruit them to their sites of action during DNA metabolism.</text>
</comment>
<dbReference type="HAMAP" id="MF_00984">
    <property type="entry name" value="SSB"/>
    <property type="match status" value="1"/>
</dbReference>
<evidence type="ECO:0000313" key="5">
    <source>
        <dbReference type="EMBL" id="KXB32806.1"/>
    </source>
</evidence>
<proteinExistence type="inferred from homology"/>
<keyword evidence="2" id="KW-0233">DNA recombination</keyword>
<dbReference type="PANTHER" id="PTHR10302">
    <property type="entry name" value="SINGLE-STRANDED DNA-BINDING PROTEIN"/>
    <property type="match status" value="1"/>
</dbReference>
<gene>
    <name evidence="5" type="ORF">HMPREF3192_01486</name>
</gene>
<dbReference type="PATRIC" id="fig|1393034.3.peg.1447"/>
<dbReference type="CDD" id="cd04496">
    <property type="entry name" value="SSB_OBF"/>
    <property type="match status" value="1"/>
</dbReference>
<dbReference type="GO" id="GO:0006260">
    <property type="term" value="P:DNA replication"/>
    <property type="evidence" value="ECO:0007669"/>
    <property type="project" value="UniProtKB-UniRule"/>
</dbReference>
<dbReference type="Proteomes" id="UP000070675">
    <property type="component" value="Unassembled WGS sequence"/>
</dbReference>
<keyword evidence="2" id="KW-0227">DNA damage</keyword>
<feature type="region of interest" description="Disordered" evidence="4">
    <location>
        <begin position="109"/>
        <end position="136"/>
    </location>
</feature>
<feature type="short sequence motif" description="Important for interaction with partner proteins" evidence="2">
    <location>
        <begin position="131"/>
        <end position="136"/>
    </location>
</feature>
<dbReference type="Gene3D" id="2.40.50.140">
    <property type="entry name" value="Nucleic acid-binding proteins"/>
    <property type="match status" value="1"/>
</dbReference>
<dbReference type="PANTHER" id="PTHR10302:SF0">
    <property type="entry name" value="SINGLE-STRANDED DNA-BINDING PROTEIN, MITOCHONDRIAL"/>
    <property type="match status" value="1"/>
</dbReference>
<dbReference type="STRING" id="1393034.HMPREF3192_01486"/>
<evidence type="ECO:0000256" key="3">
    <source>
        <dbReference type="PIRNR" id="PIRNR002070"/>
    </source>
</evidence>
<name>A0A133XPE2_9ACTN</name>
<keyword evidence="2" id="KW-0235">DNA replication</keyword>
<dbReference type="GO" id="GO:0003697">
    <property type="term" value="F:single-stranded DNA binding"/>
    <property type="evidence" value="ECO:0007669"/>
    <property type="project" value="UniProtKB-UniRule"/>
</dbReference>
<evidence type="ECO:0000313" key="6">
    <source>
        <dbReference type="Proteomes" id="UP000070675"/>
    </source>
</evidence>